<keyword evidence="3" id="KW-1185">Reference proteome</keyword>
<gene>
    <name evidence="2" type="ORF">HPP92_017265</name>
</gene>
<proteinExistence type="predicted"/>
<organism evidence="2 3">
    <name type="scientific">Vanilla planifolia</name>
    <name type="common">Vanilla</name>
    <dbReference type="NCBI Taxonomy" id="51239"/>
    <lineage>
        <taxon>Eukaryota</taxon>
        <taxon>Viridiplantae</taxon>
        <taxon>Streptophyta</taxon>
        <taxon>Embryophyta</taxon>
        <taxon>Tracheophyta</taxon>
        <taxon>Spermatophyta</taxon>
        <taxon>Magnoliopsida</taxon>
        <taxon>Liliopsida</taxon>
        <taxon>Asparagales</taxon>
        <taxon>Orchidaceae</taxon>
        <taxon>Vanilloideae</taxon>
        <taxon>Vanilleae</taxon>
        <taxon>Vanilla</taxon>
    </lineage>
</organism>
<feature type="region of interest" description="Disordered" evidence="1">
    <location>
        <begin position="22"/>
        <end position="50"/>
    </location>
</feature>
<dbReference type="AlphaFoldDB" id="A0A835QHD4"/>
<accession>A0A835QHD4</accession>
<dbReference type="EMBL" id="JADCNL010000008">
    <property type="protein sequence ID" value="KAG0470565.1"/>
    <property type="molecule type" value="Genomic_DNA"/>
</dbReference>
<evidence type="ECO:0000256" key="1">
    <source>
        <dbReference type="SAM" id="MobiDB-lite"/>
    </source>
</evidence>
<dbReference type="Proteomes" id="UP000636800">
    <property type="component" value="Unassembled WGS sequence"/>
</dbReference>
<name>A0A835QHD4_VANPL</name>
<feature type="compositionally biased region" description="Low complexity" evidence="1">
    <location>
        <begin position="29"/>
        <end position="50"/>
    </location>
</feature>
<protein>
    <submittedName>
        <fullName evidence="2">Uncharacterized protein</fullName>
    </submittedName>
</protein>
<evidence type="ECO:0000313" key="3">
    <source>
        <dbReference type="Proteomes" id="UP000636800"/>
    </source>
</evidence>
<comment type="caution">
    <text evidence="2">The sequence shown here is derived from an EMBL/GenBank/DDBJ whole genome shotgun (WGS) entry which is preliminary data.</text>
</comment>
<sequence>MAINRLLDGLPPFTARGADETTSIIPFHSRPSSNLPSKSSTGPAEAPAAGNPEEIAEAVPLSIRPAVRLASANDYLQDRAKGSTLYGFRGGPAGFWRSKVNWFQRLISWGDSSLLSESGSDYSTSESAIDRVVLRAYGWRSGARPDRGHGADVWLLELNRRKVHLSDFASERKEWALKEPHQPLPGPQVWFLYFGRPLQFIGPGSSDISHSLRLELDD</sequence>
<evidence type="ECO:0000313" key="2">
    <source>
        <dbReference type="EMBL" id="KAG0470565.1"/>
    </source>
</evidence>
<reference evidence="2 3" key="1">
    <citation type="journal article" date="2020" name="Nat. Food">
        <title>A phased Vanilla planifolia genome enables genetic improvement of flavour and production.</title>
        <authorList>
            <person name="Hasing T."/>
            <person name="Tang H."/>
            <person name="Brym M."/>
            <person name="Khazi F."/>
            <person name="Huang T."/>
            <person name="Chambers A.H."/>
        </authorList>
    </citation>
    <scope>NUCLEOTIDE SEQUENCE [LARGE SCALE GENOMIC DNA]</scope>
    <source>
        <tissue evidence="2">Leaf</tissue>
    </source>
</reference>